<proteinExistence type="predicted"/>
<dbReference type="RefSeq" id="WP_235726028.1">
    <property type="nucleotide sequence ID" value="NZ_JAKGCU010000034.1"/>
</dbReference>
<evidence type="ECO:0000313" key="3">
    <source>
        <dbReference type="Proteomes" id="UP001108089"/>
    </source>
</evidence>
<dbReference type="Gene3D" id="3.40.50.880">
    <property type="match status" value="1"/>
</dbReference>
<dbReference type="InterPro" id="IPR029062">
    <property type="entry name" value="Class_I_gatase-like"/>
</dbReference>
<reference evidence="2" key="1">
    <citation type="submission" date="2022-01" db="EMBL/GenBank/DDBJ databases">
        <title>Gordonia xiamenensis sp. nov., isolated from surface seawater in Xiamen.</title>
        <authorList>
            <person name="He Y.F."/>
        </authorList>
    </citation>
    <scope>NUCLEOTIDE SEQUENCE</scope>
    <source>
        <strain evidence="2">GW1C4-4</strain>
    </source>
</reference>
<dbReference type="InterPro" id="IPR052158">
    <property type="entry name" value="INH-QAR"/>
</dbReference>
<dbReference type="SUPFAM" id="SSF52317">
    <property type="entry name" value="Class I glutamine amidotransferase-like"/>
    <property type="match status" value="1"/>
</dbReference>
<dbReference type="PANTHER" id="PTHR43130:SF3">
    <property type="entry name" value="HTH-TYPE TRANSCRIPTIONAL REGULATOR RV1931C"/>
    <property type="match status" value="1"/>
</dbReference>
<sequence length="257" mass="27096">MTTIRPLAIAVGRFALMSTLVILLAASAIGIELFATIPVMKAAARQVYPTAQPDVPVTVPRHDPGKPTVAILLGSHGANVADTLAPFEVFARSGSFNTYLVAPAASAVTLGGGLSVMPHHSFVSLEAADPDGPDVIVVPQLHGDRQPVNDWMRQRFRDDQSVIVMSVCAGTESLAETGILAGRPGNVALAQAHRARSVISGDRLGRGRSIRRRRSRRHHRGCALGYRRLVAAGGAVGRRGHRATCGPRDPLVGIPPG</sequence>
<accession>A0ABS9DTL9</accession>
<dbReference type="EMBL" id="JAKGCU010000034">
    <property type="protein sequence ID" value="MCF3941163.1"/>
    <property type="molecule type" value="Genomic_DNA"/>
</dbReference>
<protein>
    <submittedName>
        <fullName evidence="2">DJ-1/PfpI family protein</fullName>
    </submittedName>
</protein>
<dbReference type="Pfam" id="PF01965">
    <property type="entry name" value="DJ-1_PfpI"/>
    <property type="match status" value="1"/>
</dbReference>
<organism evidence="2 3">
    <name type="scientific">Gordonia tangerina</name>
    <dbReference type="NCBI Taxonomy" id="2911060"/>
    <lineage>
        <taxon>Bacteria</taxon>
        <taxon>Bacillati</taxon>
        <taxon>Actinomycetota</taxon>
        <taxon>Actinomycetes</taxon>
        <taxon>Mycobacteriales</taxon>
        <taxon>Gordoniaceae</taxon>
        <taxon>Gordonia</taxon>
    </lineage>
</organism>
<gene>
    <name evidence="2" type="ORF">L1892_22605</name>
</gene>
<comment type="caution">
    <text evidence="2">The sequence shown here is derived from an EMBL/GenBank/DDBJ whole genome shotgun (WGS) entry which is preliminary data.</text>
</comment>
<keyword evidence="3" id="KW-1185">Reference proteome</keyword>
<name>A0ABS9DTL9_9ACTN</name>
<dbReference type="PANTHER" id="PTHR43130">
    <property type="entry name" value="ARAC-FAMILY TRANSCRIPTIONAL REGULATOR"/>
    <property type="match status" value="1"/>
</dbReference>
<dbReference type="InterPro" id="IPR002818">
    <property type="entry name" value="DJ-1/PfpI"/>
</dbReference>
<evidence type="ECO:0000313" key="2">
    <source>
        <dbReference type="EMBL" id="MCF3941163.1"/>
    </source>
</evidence>
<feature type="domain" description="DJ-1/PfpI" evidence="1">
    <location>
        <begin position="69"/>
        <end position="183"/>
    </location>
</feature>
<evidence type="ECO:0000259" key="1">
    <source>
        <dbReference type="Pfam" id="PF01965"/>
    </source>
</evidence>
<dbReference type="Proteomes" id="UP001108089">
    <property type="component" value="Unassembled WGS sequence"/>
</dbReference>